<feature type="domain" description="AAA+ ATPase" evidence="4">
    <location>
        <begin position="38"/>
        <end position="158"/>
    </location>
</feature>
<dbReference type="GO" id="GO:0016887">
    <property type="term" value="F:ATP hydrolysis activity"/>
    <property type="evidence" value="ECO:0007669"/>
    <property type="project" value="InterPro"/>
</dbReference>
<sequence length="298" mass="34343">MNKLKDLIWIEKYRPSTLSDVILSDENRKIIENNIKGNIHSFIFYSNKPGTGKTTTAKAIINDLGCDYLLINSSDERGIDVIRDKIKSFSISLSSSGTKRCIFLDEADGLTKIAQDSLRNLMEVHSDNCFFILSCNDLNKIIEPIQSRCIAVNFTNPNITEVEAKLTYILDKEELSINQDIDKFISKFYPDIRSMIKRLQEIRLGRKENDTEDYEDLFKIVKFKKFETIKKIVYSGELDILDFNKWLFEYIFSNLEKYGLEVTSKICNLLADTEKYSGFGVNLEVVFLANILEVSKLL</sequence>
<reference evidence="5" key="1">
    <citation type="journal article" date="2015" name="Nature">
        <title>Complex archaea that bridge the gap between prokaryotes and eukaryotes.</title>
        <authorList>
            <person name="Spang A."/>
            <person name="Saw J.H."/>
            <person name="Jorgensen S.L."/>
            <person name="Zaremba-Niedzwiedzka K."/>
            <person name="Martijn J."/>
            <person name="Lind A.E."/>
            <person name="van Eijk R."/>
            <person name="Schleper C."/>
            <person name="Guy L."/>
            <person name="Ettema T.J."/>
        </authorList>
    </citation>
    <scope>NUCLEOTIDE SEQUENCE</scope>
</reference>
<dbReference type="PANTHER" id="PTHR11669">
    <property type="entry name" value="REPLICATION FACTOR C / DNA POLYMERASE III GAMMA-TAU SUBUNIT"/>
    <property type="match status" value="1"/>
</dbReference>
<dbReference type="GO" id="GO:0005524">
    <property type="term" value="F:ATP binding"/>
    <property type="evidence" value="ECO:0007669"/>
    <property type="project" value="UniProtKB-KW"/>
</dbReference>
<organism evidence="5">
    <name type="scientific">marine sediment metagenome</name>
    <dbReference type="NCBI Taxonomy" id="412755"/>
    <lineage>
        <taxon>unclassified sequences</taxon>
        <taxon>metagenomes</taxon>
        <taxon>ecological metagenomes</taxon>
    </lineage>
</organism>
<dbReference type="InterPro" id="IPR027417">
    <property type="entry name" value="P-loop_NTPase"/>
</dbReference>
<evidence type="ECO:0000256" key="3">
    <source>
        <dbReference type="ARBA" id="ARBA00022840"/>
    </source>
</evidence>
<keyword evidence="1" id="KW-0235">DNA replication</keyword>
<proteinExistence type="predicted"/>
<dbReference type="GO" id="GO:0006281">
    <property type="term" value="P:DNA repair"/>
    <property type="evidence" value="ECO:0007669"/>
    <property type="project" value="TreeGrafter"/>
</dbReference>
<dbReference type="SUPFAM" id="SSF52540">
    <property type="entry name" value="P-loop containing nucleoside triphosphate hydrolases"/>
    <property type="match status" value="1"/>
</dbReference>
<evidence type="ECO:0000259" key="4">
    <source>
        <dbReference type="SMART" id="SM00382"/>
    </source>
</evidence>
<dbReference type="SMART" id="SM00382">
    <property type="entry name" value="AAA"/>
    <property type="match status" value="1"/>
</dbReference>
<evidence type="ECO:0000313" key="5">
    <source>
        <dbReference type="EMBL" id="KKL86050.1"/>
    </source>
</evidence>
<accession>A0A0F9HWF8</accession>
<dbReference type="AlphaFoldDB" id="A0A0F9HWF8"/>
<evidence type="ECO:0000256" key="1">
    <source>
        <dbReference type="ARBA" id="ARBA00022705"/>
    </source>
</evidence>
<keyword evidence="3" id="KW-0067">ATP-binding</keyword>
<gene>
    <name evidence="5" type="ORF">LCGC14_1948620</name>
</gene>
<dbReference type="PANTHER" id="PTHR11669:SF20">
    <property type="entry name" value="REPLICATION FACTOR C SUBUNIT 4"/>
    <property type="match status" value="1"/>
</dbReference>
<comment type="caution">
    <text evidence="5">The sequence shown here is derived from an EMBL/GenBank/DDBJ whole genome shotgun (WGS) entry which is preliminary data.</text>
</comment>
<evidence type="ECO:0000256" key="2">
    <source>
        <dbReference type="ARBA" id="ARBA00022741"/>
    </source>
</evidence>
<dbReference type="GO" id="GO:0005663">
    <property type="term" value="C:DNA replication factor C complex"/>
    <property type="evidence" value="ECO:0007669"/>
    <property type="project" value="TreeGrafter"/>
</dbReference>
<dbReference type="EMBL" id="LAZR01021229">
    <property type="protein sequence ID" value="KKL86050.1"/>
    <property type="molecule type" value="Genomic_DNA"/>
</dbReference>
<dbReference type="GO" id="GO:0003689">
    <property type="term" value="F:DNA clamp loader activity"/>
    <property type="evidence" value="ECO:0007669"/>
    <property type="project" value="TreeGrafter"/>
</dbReference>
<dbReference type="InterPro" id="IPR050238">
    <property type="entry name" value="DNA_Rep/Repair_Clamp_Loader"/>
</dbReference>
<keyword evidence="2" id="KW-0547">Nucleotide-binding</keyword>
<dbReference type="Pfam" id="PF00004">
    <property type="entry name" value="AAA"/>
    <property type="match status" value="1"/>
</dbReference>
<dbReference type="Gene3D" id="3.40.50.300">
    <property type="entry name" value="P-loop containing nucleotide triphosphate hydrolases"/>
    <property type="match status" value="1"/>
</dbReference>
<dbReference type="InterPro" id="IPR003593">
    <property type="entry name" value="AAA+_ATPase"/>
</dbReference>
<dbReference type="GO" id="GO:0006261">
    <property type="term" value="P:DNA-templated DNA replication"/>
    <property type="evidence" value="ECO:0007669"/>
    <property type="project" value="TreeGrafter"/>
</dbReference>
<name>A0A0F9HWF8_9ZZZZ</name>
<dbReference type="InterPro" id="IPR003959">
    <property type="entry name" value="ATPase_AAA_core"/>
</dbReference>
<dbReference type="Gene3D" id="1.10.8.60">
    <property type="match status" value="1"/>
</dbReference>
<dbReference type="CDD" id="cd00009">
    <property type="entry name" value="AAA"/>
    <property type="match status" value="1"/>
</dbReference>
<protein>
    <recommendedName>
        <fullName evidence="4">AAA+ ATPase domain-containing protein</fullName>
    </recommendedName>
</protein>